<evidence type="ECO:0000259" key="4">
    <source>
        <dbReference type="Pfam" id="PF24779"/>
    </source>
</evidence>
<keyword evidence="3" id="KW-1133">Transmembrane helix</keyword>
<dbReference type="EMBL" id="HACM01004383">
    <property type="protein sequence ID" value="CRZ04825.1"/>
    <property type="molecule type" value="Transcribed_RNA"/>
</dbReference>
<accession>A0A0H5QS79</accession>
<feature type="compositionally biased region" description="Basic and acidic residues" evidence="2">
    <location>
        <begin position="231"/>
        <end position="247"/>
    </location>
</feature>
<reference evidence="5" key="1">
    <citation type="submission" date="2015-04" db="EMBL/GenBank/DDBJ databases">
        <title>The genome sequence of the plant pathogenic Rhizarian Plasmodiophora brassicae reveals insights in its biotrophic life cycle and the origin of chitin synthesis.</title>
        <authorList>
            <person name="Schwelm A."/>
            <person name="Fogelqvist J."/>
            <person name="Knaust A."/>
            <person name="Julke S."/>
            <person name="Lilja T."/>
            <person name="Dhandapani V."/>
            <person name="Bonilla-Rosso G."/>
            <person name="Karlsson M."/>
            <person name="Shevchenko A."/>
            <person name="Choi S.R."/>
            <person name="Kim H.G."/>
            <person name="Park J.Y."/>
            <person name="Lim Y.P."/>
            <person name="Ludwig-Muller J."/>
            <person name="Dixelius C."/>
        </authorList>
    </citation>
    <scope>NUCLEOTIDE SEQUENCE</scope>
    <source>
        <tissue evidence="5">Potato root galls</tissue>
    </source>
</reference>
<sequence>MKLNRTKRYRRIILFYQVNFGLVAPYSLLVDSEFIQAALRGKIHIKDQVPKMMQDKCFPRVTSCTFNALKAKGPDYSGAFLIAKRFEKIQCGHGRGMSENECIADVIAKKTLGPSLCAGVQDVELRVRLRFQALYAPILYIKGQVPILEEPASMAIGTAKEQQDVDLQPSEWEKKALKIDDQETQSTFRKKKRQKNPNPLSCKKKRTKVSSNPVIVETGAQKKTRRKRRRIADPKEENETEVHKING</sequence>
<evidence type="ECO:0000313" key="5">
    <source>
        <dbReference type="EMBL" id="CRZ04825.1"/>
    </source>
</evidence>
<evidence type="ECO:0000256" key="2">
    <source>
        <dbReference type="SAM" id="MobiDB-lite"/>
    </source>
</evidence>
<feature type="transmembrane region" description="Helical" evidence="3">
    <location>
        <begin position="12"/>
        <end position="30"/>
    </location>
</feature>
<proteinExistence type="predicted"/>
<protein>
    <recommendedName>
        <fullName evidence="4">UTP23 sensor motif region domain-containing protein</fullName>
    </recommendedName>
</protein>
<dbReference type="Pfam" id="PF04900">
    <property type="entry name" value="Fcf1"/>
    <property type="match status" value="1"/>
</dbReference>
<dbReference type="AlphaFoldDB" id="A0A0H5QS79"/>
<evidence type="ECO:0000256" key="3">
    <source>
        <dbReference type="SAM" id="Phobius"/>
    </source>
</evidence>
<dbReference type="Gene3D" id="3.40.50.1010">
    <property type="entry name" value="5'-nuclease"/>
    <property type="match status" value="1"/>
</dbReference>
<feature type="region of interest" description="Disordered" evidence="2">
    <location>
        <begin position="181"/>
        <end position="247"/>
    </location>
</feature>
<dbReference type="GO" id="GO:0032040">
    <property type="term" value="C:small-subunit processome"/>
    <property type="evidence" value="ECO:0007669"/>
    <property type="project" value="InterPro"/>
</dbReference>
<evidence type="ECO:0000256" key="1">
    <source>
        <dbReference type="ARBA" id="ARBA00023242"/>
    </source>
</evidence>
<organism evidence="5">
    <name type="scientific">Spongospora subterranea</name>
    <dbReference type="NCBI Taxonomy" id="70186"/>
    <lineage>
        <taxon>Eukaryota</taxon>
        <taxon>Sar</taxon>
        <taxon>Rhizaria</taxon>
        <taxon>Endomyxa</taxon>
        <taxon>Phytomyxea</taxon>
        <taxon>Plasmodiophorida</taxon>
        <taxon>Plasmodiophoridae</taxon>
        <taxon>Spongospora</taxon>
    </lineage>
</organism>
<dbReference type="CDD" id="cd08553">
    <property type="entry name" value="PIN_Fcf1-like"/>
    <property type="match status" value="1"/>
</dbReference>
<keyword evidence="3" id="KW-0812">Transmembrane</keyword>
<feature type="domain" description="UTP23 sensor motif region" evidence="4">
    <location>
        <begin position="189"/>
        <end position="206"/>
    </location>
</feature>
<feature type="non-terminal residue" evidence="5">
    <location>
        <position position="247"/>
    </location>
</feature>
<name>A0A0H5QS79_9EUKA</name>
<dbReference type="PANTHER" id="PTHR12416">
    <property type="entry name" value="RRNA-PROCESSING PROTEIN UTP23 HOMOLOG"/>
    <property type="match status" value="1"/>
</dbReference>
<keyword evidence="3" id="KW-0472">Membrane</keyword>
<dbReference type="InterPro" id="IPR006984">
    <property type="entry name" value="Fcf1/UTP23"/>
</dbReference>
<keyword evidence="1" id="KW-0539">Nucleus</keyword>
<dbReference type="Pfam" id="PF24779">
    <property type="entry name" value="UTP23_sensor"/>
    <property type="match status" value="1"/>
</dbReference>
<dbReference type="InterPro" id="IPR057776">
    <property type="entry name" value="UTP23_sensor"/>
</dbReference>